<evidence type="ECO:0000313" key="2">
    <source>
        <dbReference type="Proteomes" id="UP000008152"/>
    </source>
</evidence>
<dbReference type="AlphaFoldDB" id="A7MU86"/>
<dbReference type="EMBL" id="CP000789">
    <property type="protein sequence ID" value="ABU71671.1"/>
    <property type="molecule type" value="Genomic_DNA"/>
</dbReference>
<evidence type="ECO:0000313" key="1">
    <source>
        <dbReference type="EMBL" id="ABU71671.1"/>
    </source>
</evidence>
<protein>
    <submittedName>
        <fullName evidence="1">Uncharacterized protein</fullName>
    </submittedName>
</protein>
<gene>
    <name evidence="1" type="ordered locus">VIBHAR_02713</name>
</gene>
<sequence>MAEEERIAASAEIRYGFISLLYIYNKGDNNELKR</sequence>
<proteinExistence type="predicted"/>
<dbReference type="KEGG" id="vha:VIBHAR_02713"/>
<name>A7MU86_VIBC1</name>
<accession>A7MU86</accession>
<reference evidence="1 2" key="1">
    <citation type="submission" date="2007-08" db="EMBL/GenBank/DDBJ databases">
        <authorList>
            <consortium name="The Vibrio harveyi Genome Sequencing Project"/>
            <person name="Bassler B."/>
            <person name="Clifton S.W."/>
            <person name="Fulton L."/>
            <person name="Delehaunty K."/>
            <person name="Fronick C."/>
            <person name="Harrison M."/>
            <person name="Markivic C."/>
            <person name="Fulton R."/>
            <person name="Tin-Wollam A.-M."/>
            <person name="Shah N."/>
            <person name="Pepin K."/>
            <person name="Nash W."/>
            <person name="Thiruvilangam P."/>
            <person name="Bhonagiri V."/>
            <person name="Waters C."/>
            <person name="Tu K.C."/>
            <person name="Irgon J."/>
            <person name="Wilson R.K."/>
        </authorList>
    </citation>
    <scope>NUCLEOTIDE SEQUENCE [LARGE SCALE GENOMIC DNA]</scope>
    <source>
        <strain evidence="2">ATCC BAA-1116 / BB120</strain>
    </source>
</reference>
<dbReference type="Proteomes" id="UP000008152">
    <property type="component" value="Chromosome I"/>
</dbReference>
<organism evidence="1 2">
    <name type="scientific">Vibrio campbellii (strain ATCC BAA-1116)</name>
    <dbReference type="NCBI Taxonomy" id="2902295"/>
    <lineage>
        <taxon>Bacteria</taxon>
        <taxon>Pseudomonadati</taxon>
        <taxon>Pseudomonadota</taxon>
        <taxon>Gammaproteobacteria</taxon>
        <taxon>Vibrionales</taxon>
        <taxon>Vibrionaceae</taxon>
        <taxon>Vibrio</taxon>
    </lineage>
</organism>